<sequence>MRINHSHLAVEKGFSSYVKLCLQHASRDYFKKIYRDSSRTKSLDDITSGVNITFNIYTTIPTRVEDYEILFQAIGNLSTFEKKILYLKYYQDKTDLQIAQTIGVTRQAISKSKTNILLKLKNQININTEN</sequence>
<evidence type="ECO:0000259" key="1">
    <source>
        <dbReference type="Pfam" id="PF04545"/>
    </source>
</evidence>
<name>X4ZFQ4_9BACL</name>
<dbReference type="eggNOG" id="ENOG502ZQ9P">
    <property type="taxonomic scope" value="Bacteria"/>
</dbReference>
<dbReference type="HOGENOM" id="CLU_1914995_0_0_9"/>
<dbReference type="RefSeq" id="WP_025335823.1">
    <property type="nucleotide sequence ID" value="NZ_CP004078.1"/>
</dbReference>
<dbReference type="OrthoDB" id="2659236at2"/>
<evidence type="ECO:0000313" key="3">
    <source>
        <dbReference type="Proteomes" id="UP000019772"/>
    </source>
</evidence>
<dbReference type="GO" id="GO:0003700">
    <property type="term" value="F:DNA-binding transcription factor activity"/>
    <property type="evidence" value="ECO:0007669"/>
    <property type="project" value="InterPro"/>
</dbReference>
<dbReference type="SUPFAM" id="SSF88659">
    <property type="entry name" value="Sigma3 and sigma4 domains of RNA polymerase sigma factors"/>
    <property type="match status" value="1"/>
</dbReference>
<organism evidence="2 3">
    <name type="scientific">Paenibacillus sabinae T27</name>
    <dbReference type="NCBI Taxonomy" id="1268072"/>
    <lineage>
        <taxon>Bacteria</taxon>
        <taxon>Bacillati</taxon>
        <taxon>Bacillota</taxon>
        <taxon>Bacilli</taxon>
        <taxon>Bacillales</taxon>
        <taxon>Paenibacillaceae</taxon>
        <taxon>Paenibacillus</taxon>
    </lineage>
</organism>
<protein>
    <recommendedName>
        <fullName evidence="1">RNA polymerase sigma-70 region 4 domain-containing protein</fullName>
    </recommendedName>
</protein>
<proteinExistence type="predicted"/>
<accession>X4ZFQ4</accession>
<dbReference type="Proteomes" id="UP000019772">
    <property type="component" value="Chromosome"/>
</dbReference>
<evidence type="ECO:0000313" key="2">
    <source>
        <dbReference type="EMBL" id="AHV98336.1"/>
    </source>
</evidence>
<reference evidence="2 3" key="1">
    <citation type="journal article" date="2014" name="PLoS Genet.">
        <title>Comparative Genomic Analysis of N2-Fixing and Non-N2-Fixing Paenibacillus spp.: Organization, Evolution and Expression of the Nitrogen Fixation Genes.</title>
        <authorList>
            <person name="Xie J.B."/>
            <person name="Du Z."/>
            <person name="Bai L."/>
            <person name="Tian C."/>
            <person name="Zhang Y."/>
            <person name="Xie J.Y."/>
            <person name="Wang T."/>
            <person name="Liu X."/>
            <person name="Chen X."/>
            <person name="Cheng Q."/>
            <person name="Chen S."/>
            <person name="Li J."/>
        </authorList>
    </citation>
    <scope>NUCLEOTIDE SEQUENCE [LARGE SCALE GENOMIC DNA]</scope>
    <source>
        <strain evidence="2 3">T27</strain>
    </source>
</reference>
<feature type="domain" description="RNA polymerase sigma-70 region 4" evidence="1">
    <location>
        <begin position="73"/>
        <end position="121"/>
    </location>
</feature>
<dbReference type="InterPro" id="IPR013324">
    <property type="entry name" value="RNA_pol_sigma_r3/r4-like"/>
</dbReference>
<dbReference type="STRING" id="1268072.PSAB_17180"/>
<gene>
    <name evidence="2" type="ORF">PSAB_17180</name>
</gene>
<dbReference type="KEGG" id="psab:PSAB_17180"/>
<dbReference type="GO" id="GO:0006352">
    <property type="term" value="P:DNA-templated transcription initiation"/>
    <property type="evidence" value="ECO:0007669"/>
    <property type="project" value="InterPro"/>
</dbReference>
<dbReference type="EMBL" id="CP004078">
    <property type="protein sequence ID" value="AHV98336.1"/>
    <property type="molecule type" value="Genomic_DNA"/>
</dbReference>
<dbReference type="InterPro" id="IPR007630">
    <property type="entry name" value="RNA_pol_sigma70_r4"/>
</dbReference>
<dbReference type="Pfam" id="PF04545">
    <property type="entry name" value="Sigma70_r4"/>
    <property type="match status" value="1"/>
</dbReference>
<dbReference type="AlphaFoldDB" id="X4ZFQ4"/>
<dbReference type="PATRIC" id="fig|1268072.3.peg.3541"/>
<keyword evidence="3" id="KW-1185">Reference proteome</keyword>
<dbReference type="Gene3D" id="1.20.140.160">
    <property type="match status" value="1"/>
</dbReference>